<sequence length="384" mass="40036">MSNQFPPAGYGQGEGYQQPGQPSEGGYGASQDSSGYQSSTGDYQGYQAQSNYSGYGSDQNPGQQSDYSGYGSYGQQDQSAPSYDQAGQDASQGYDQQQTYGQDAAPSYGQQSYGQDAAQGYGQDASQGYGQDANSGYGAYGQQPAYGQDAYGQPAGAAAGYGGYGQQGYGAPQGEAPKKKGPAGWVWAVVAVLGLALVGGLVWGGIMLFGGGGMGGPNYSIESKDTVDDVSVEYTGPWKESSFSSSSSKVYESGDGSCMYGMEYSSNLKADIDPNDVRGSMKSSIDDAMAESVGTSGMDLQVNELDSMKLKDTEGLEVEFLVYEVKVDSGYGSSGSAYVAIHPFSDSGESLAGMVMCQDGGSNGESYLREQMEATEFTLTPTKE</sequence>
<dbReference type="RefSeq" id="WP_066057265.1">
    <property type="nucleotide sequence ID" value="NZ_JBHUNF010000004.1"/>
</dbReference>
<reference evidence="4" key="1">
    <citation type="journal article" date="2019" name="Int. J. Syst. Evol. Microbiol.">
        <title>The Global Catalogue of Microorganisms (GCM) 10K type strain sequencing project: providing services to taxonomists for standard genome sequencing and annotation.</title>
        <authorList>
            <consortium name="The Broad Institute Genomics Platform"/>
            <consortium name="The Broad Institute Genome Sequencing Center for Infectious Disease"/>
            <person name="Wu L."/>
            <person name="Ma J."/>
        </authorList>
    </citation>
    <scope>NUCLEOTIDE SEQUENCE [LARGE SCALE GENOMIC DNA]</scope>
    <source>
        <strain evidence="4">TISTR 1511</strain>
    </source>
</reference>
<dbReference type="EMBL" id="JBHUNF010000004">
    <property type="protein sequence ID" value="MFD2675051.1"/>
    <property type="molecule type" value="Genomic_DNA"/>
</dbReference>
<keyword evidence="2" id="KW-0812">Transmembrane</keyword>
<evidence type="ECO:0000313" key="3">
    <source>
        <dbReference type="EMBL" id="MFD2675051.1"/>
    </source>
</evidence>
<evidence type="ECO:0000256" key="1">
    <source>
        <dbReference type="SAM" id="MobiDB-lite"/>
    </source>
</evidence>
<evidence type="ECO:0000313" key="4">
    <source>
        <dbReference type="Proteomes" id="UP001597453"/>
    </source>
</evidence>
<name>A0ABW5RKE6_9MICO</name>
<gene>
    <name evidence="3" type="ORF">ACFSUQ_07060</name>
</gene>
<feature type="region of interest" description="Disordered" evidence="1">
    <location>
        <begin position="1"/>
        <end position="129"/>
    </location>
</feature>
<feature type="compositionally biased region" description="Polar residues" evidence="1">
    <location>
        <begin position="30"/>
        <end position="82"/>
    </location>
</feature>
<proteinExistence type="predicted"/>
<protein>
    <submittedName>
        <fullName evidence="3">Uncharacterized protein</fullName>
    </submittedName>
</protein>
<feature type="transmembrane region" description="Helical" evidence="2">
    <location>
        <begin position="185"/>
        <end position="209"/>
    </location>
</feature>
<keyword evidence="2" id="KW-0472">Membrane</keyword>
<dbReference type="Proteomes" id="UP001597453">
    <property type="component" value="Unassembled WGS sequence"/>
</dbReference>
<keyword evidence="2" id="KW-1133">Transmembrane helix</keyword>
<evidence type="ECO:0000256" key="2">
    <source>
        <dbReference type="SAM" id="Phobius"/>
    </source>
</evidence>
<keyword evidence="4" id="KW-1185">Reference proteome</keyword>
<organism evidence="3 4">
    <name type="scientific">Gulosibacter bifidus</name>
    <dbReference type="NCBI Taxonomy" id="272239"/>
    <lineage>
        <taxon>Bacteria</taxon>
        <taxon>Bacillati</taxon>
        <taxon>Actinomycetota</taxon>
        <taxon>Actinomycetes</taxon>
        <taxon>Micrococcales</taxon>
        <taxon>Microbacteriaceae</taxon>
        <taxon>Gulosibacter</taxon>
    </lineage>
</organism>
<accession>A0ABW5RKE6</accession>
<comment type="caution">
    <text evidence="3">The sequence shown here is derived from an EMBL/GenBank/DDBJ whole genome shotgun (WGS) entry which is preliminary data.</text>
</comment>
<feature type="compositionally biased region" description="Low complexity" evidence="1">
    <location>
        <begin position="92"/>
        <end position="105"/>
    </location>
</feature>